<dbReference type="PANTHER" id="PTHR22642">
    <property type="entry name" value="IMIDAZOLONEPROPIONASE"/>
    <property type="match status" value="1"/>
</dbReference>
<dbReference type="EMBL" id="JACGWK010000006">
    <property type="protein sequence ID" value="KAL0349415.1"/>
    <property type="molecule type" value="Genomic_DNA"/>
</dbReference>
<gene>
    <name evidence="1" type="ORF">Sangu_1169300</name>
</gene>
<dbReference type="Gene3D" id="3.20.20.140">
    <property type="entry name" value="Metal-dependent hydrolases"/>
    <property type="match status" value="1"/>
</dbReference>
<proteinExistence type="predicted"/>
<dbReference type="PANTHER" id="PTHR22642:SF2">
    <property type="entry name" value="PROTEIN LONG AFTER FAR-RED 3"/>
    <property type="match status" value="1"/>
</dbReference>
<dbReference type="AlphaFoldDB" id="A0AAW2P0J1"/>
<evidence type="ECO:0000313" key="1">
    <source>
        <dbReference type="EMBL" id="KAL0349415.1"/>
    </source>
</evidence>
<reference evidence="1" key="2">
    <citation type="journal article" date="2024" name="Plant">
        <title>Genomic evolution and insights into agronomic trait innovations of Sesamum species.</title>
        <authorList>
            <person name="Miao H."/>
            <person name="Wang L."/>
            <person name="Qu L."/>
            <person name="Liu H."/>
            <person name="Sun Y."/>
            <person name="Le M."/>
            <person name="Wang Q."/>
            <person name="Wei S."/>
            <person name="Zheng Y."/>
            <person name="Lin W."/>
            <person name="Duan Y."/>
            <person name="Cao H."/>
            <person name="Xiong S."/>
            <person name="Wang X."/>
            <person name="Wei L."/>
            <person name="Li C."/>
            <person name="Ma Q."/>
            <person name="Ju M."/>
            <person name="Zhao R."/>
            <person name="Li G."/>
            <person name="Mu C."/>
            <person name="Tian Q."/>
            <person name="Mei H."/>
            <person name="Zhang T."/>
            <person name="Gao T."/>
            <person name="Zhang H."/>
        </authorList>
    </citation>
    <scope>NUCLEOTIDE SEQUENCE</scope>
    <source>
        <strain evidence="1">G01</strain>
    </source>
</reference>
<name>A0AAW2P0J1_9LAMI</name>
<sequence length="68" mass="7557">MDLWDSNSALLYEPYVDEPLNYGLQVTDTDMLYNMTLSSDKAGLQVAVHAIGDRANGLILDLYKSVAF</sequence>
<protein>
    <submittedName>
        <fullName evidence="1">Protein LONG AFTER FAR-RED 3</fullName>
    </submittedName>
</protein>
<reference evidence="1" key="1">
    <citation type="submission" date="2020-06" db="EMBL/GenBank/DDBJ databases">
        <authorList>
            <person name="Li T."/>
            <person name="Hu X."/>
            <person name="Zhang T."/>
            <person name="Song X."/>
            <person name="Zhang H."/>
            <person name="Dai N."/>
            <person name="Sheng W."/>
            <person name="Hou X."/>
            <person name="Wei L."/>
        </authorList>
    </citation>
    <scope>NUCLEOTIDE SEQUENCE</scope>
    <source>
        <strain evidence="1">G01</strain>
        <tissue evidence="1">Leaf</tissue>
    </source>
</reference>
<accession>A0AAW2P0J1</accession>
<comment type="caution">
    <text evidence="1">The sequence shown here is derived from an EMBL/GenBank/DDBJ whole genome shotgun (WGS) entry which is preliminary data.</text>
</comment>
<organism evidence="1">
    <name type="scientific">Sesamum angustifolium</name>
    <dbReference type="NCBI Taxonomy" id="2727405"/>
    <lineage>
        <taxon>Eukaryota</taxon>
        <taxon>Viridiplantae</taxon>
        <taxon>Streptophyta</taxon>
        <taxon>Embryophyta</taxon>
        <taxon>Tracheophyta</taxon>
        <taxon>Spermatophyta</taxon>
        <taxon>Magnoliopsida</taxon>
        <taxon>eudicotyledons</taxon>
        <taxon>Gunneridae</taxon>
        <taxon>Pentapetalae</taxon>
        <taxon>asterids</taxon>
        <taxon>lamiids</taxon>
        <taxon>Lamiales</taxon>
        <taxon>Pedaliaceae</taxon>
        <taxon>Sesamum</taxon>
    </lineage>
</organism>